<sequence>MKFDDTTKLSNIFKSASTCIYTYDFGDNWIHIITLEEE</sequence>
<evidence type="ECO:0000313" key="3">
    <source>
        <dbReference type="EMBL" id="RHM74744.1"/>
    </source>
</evidence>
<dbReference type="AlphaFoldDB" id="A0A2N5PSP8"/>
<accession>A0A2N5PSP8</accession>
<dbReference type="Pfam" id="PF07929">
    <property type="entry name" value="PRiA4_ORF3"/>
    <property type="match status" value="1"/>
</dbReference>
<dbReference type="InterPro" id="IPR012912">
    <property type="entry name" value="Plasmid_pRiA4b_Orf3-like"/>
</dbReference>
<dbReference type="SUPFAM" id="SSF159941">
    <property type="entry name" value="MM3350-like"/>
    <property type="match status" value="1"/>
</dbReference>
<dbReference type="EMBL" id="NIHT01000015">
    <property type="protein sequence ID" value="PLT74060.1"/>
    <property type="molecule type" value="Genomic_DNA"/>
</dbReference>
<evidence type="ECO:0000313" key="2">
    <source>
        <dbReference type="EMBL" id="PLT74060.1"/>
    </source>
</evidence>
<name>A0A2N5PSP8_MEDGN</name>
<proteinExistence type="predicted"/>
<dbReference type="EMBL" id="QRQE01000026">
    <property type="protein sequence ID" value="RHM74744.1"/>
    <property type="molecule type" value="Genomic_DNA"/>
</dbReference>
<reference evidence="3 5" key="2">
    <citation type="submission" date="2018-08" db="EMBL/GenBank/DDBJ databases">
        <title>A genome reference for cultivated species of the human gut microbiota.</title>
        <authorList>
            <person name="Zou Y."/>
            <person name="Xue W."/>
            <person name="Luo G."/>
        </authorList>
    </citation>
    <scope>NUCLEOTIDE SEQUENCE [LARGE SCALE GENOMIC DNA]</scope>
    <source>
        <strain evidence="3 5">AF33-12</strain>
    </source>
</reference>
<comment type="caution">
    <text evidence="3">The sequence shown here is derived from an EMBL/GenBank/DDBJ whole genome shotgun (WGS) entry which is preliminary data.</text>
</comment>
<dbReference type="InterPro" id="IPR024047">
    <property type="entry name" value="MM3350-like_sf"/>
</dbReference>
<protein>
    <recommendedName>
        <fullName evidence="1">Plasmid pRiA4b Orf3-like domain-containing protein</fullName>
    </recommendedName>
</protein>
<dbReference type="Proteomes" id="UP000285610">
    <property type="component" value="Unassembled WGS sequence"/>
</dbReference>
<dbReference type="Proteomes" id="UP000235093">
    <property type="component" value="Unassembled WGS sequence"/>
</dbReference>
<dbReference type="Gene3D" id="3.10.290.30">
    <property type="entry name" value="MM3350-like"/>
    <property type="match status" value="1"/>
</dbReference>
<evidence type="ECO:0000313" key="4">
    <source>
        <dbReference type="Proteomes" id="UP000235093"/>
    </source>
</evidence>
<evidence type="ECO:0000259" key="1">
    <source>
        <dbReference type="Pfam" id="PF07929"/>
    </source>
</evidence>
<reference evidence="2 4" key="1">
    <citation type="journal article" date="2017" name="Genome Med.">
        <title>A novel Ruminococcus gnavus clade enriched in inflammatory bowel disease patients.</title>
        <authorList>
            <person name="Hall A.B."/>
            <person name="Yassour M."/>
            <person name="Sauk J."/>
            <person name="Garner A."/>
            <person name="Jiang X."/>
            <person name="Arthur T."/>
            <person name="Lagoudas G.K."/>
            <person name="Vatanen T."/>
            <person name="Fornelos N."/>
            <person name="Wilson R."/>
            <person name="Bertha M."/>
            <person name="Cohen M."/>
            <person name="Garber J."/>
            <person name="Khalili H."/>
            <person name="Gevers D."/>
            <person name="Ananthakrishnan A.N."/>
            <person name="Kugathasan S."/>
            <person name="Lander E.S."/>
            <person name="Blainey P."/>
            <person name="Vlamakis H."/>
            <person name="Xavier R.J."/>
            <person name="Huttenhower C."/>
        </authorList>
    </citation>
    <scope>NUCLEOTIDE SEQUENCE [LARGE SCALE GENOMIC DNA]</scope>
    <source>
        <strain evidence="2 4">RJX1125</strain>
    </source>
</reference>
<dbReference type="RefSeq" id="WP_101874514.1">
    <property type="nucleotide sequence ID" value="NZ_AP031447.1"/>
</dbReference>
<feature type="domain" description="Plasmid pRiA4b Orf3-like" evidence="1">
    <location>
        <begin position="4"/>
        <end position="37"/>
    </location>
</feature>
<organism evidence="3 5">
    <name type="scientific">Mediterraneibacter gnavus</name>
    <name type="common">Ruminococcus gnavus</name>
    <dbReference type="NCBI Taxonomy" id="33038"/>
    <lineage>
        <taxon>Bacteria</taxon>
        <taxon>Bacillati</taxon>
        <taxon>Bacillota</taxon>
        <taxon>Clostridia</taxon>
        <taxon>Lachnospirales</taxon>
        <taxon>Lachnospiraceae</taxon>
        <taxon>Mediterraneibacter</taxon>
    </lineage>
</organism>
<gene>
    <name evidence="2" type="ORF">CDL23_10550</name>
    <name evidence="3" type="ORF">DWZ50_11010</name>
</gene>
<evidence type="ECO:0000313" key="5">
    <source>
        <dbReference type="Proteomes" id="UP000285610"/>
    </source>
</evidence>